<sequence>MFMLKRGLLSGLSTTWTLSKVIFPITLFITILGYTPVLHWIASFISPLMKLIGLSGEAAIPLVIGNALNLYAGIGAILSLDLTVKEVFILAIMLSFSHNLFIESAVAAKVGLRISVILAVRIGLALISAFVINLVWQGGGVQAVYGFGSNSEAAPVASVPSGWLAILGEGIMAGVTGILQLAIIVIPLMIIVQIMREKNWLKVIANSLAPLTKLIGVEKNTSITLASGLSIGLAYGAGVMIDAVKEDKVKKKDLYIVFIFLVACHAVVEDTLVFLILGIPVWPLLVIRLTVALLLTIVISRLWNQYEKKHSNRAEETYAH</sequence>
<keyword evidence="4" id="KW-1185">Reference proteome</keyword>
<evidence type="ECO:0000259" key="2">
    <source>
        <dbReference type="Pfam" id="PF07670"/>
    </source>
</evidence>
<feature type="transmembrane region" description="Helical" evidence="1">
    <location>
        <begin position="254"/>
        <end position="279"/>
    </location>
</feature>
<dbReference type="InterPro" id="IPR011642">
    <property type="entry name" value="Gate_dom"/>
</dbReference>
<evidence type="ECO:0000256" key="1">
    <source>
        <dbReference type="SAM" id="Phobius"/>
    </source>
</evidence>
<dbReference type="Proteomes" id="UP001203665">
    <property type="component" value="Unassembled WGS sequence"/>
</dbReference>
<accession>A0ABT0XE60</accession>
<keyword evidence="1" id="KW-1133">Transmembrane helix</keyword>
<organism evidence="3 4">
    <name type="scientific">Alkalicoccobacillus plakortidis</name>
    <dbReference type="NCBI Taxonomy" id="444060"/>
    <lineage>
        <taxon>Bacteria</taxon>
        <taxon>Bacillati</taxon>
        <taxon>Bacillota</taxon>
        <taxon>Bacilli</taxon>
        <taxon>Bacillales</taxon>
        <taxon>Bacillaceae</taxon>
        <taxon>Alkalicoccobacillus</taxon>
    </lineage>
</organism>
<feature type="transmembrane region" description="Helical" evidence="1">
    <location>
        <begin position="171"/>
        <end position="192"/>
    </location>
</feature>
<protein>
    <recommendedName>
        <fullName evidence="2">Nucleoside transporter/FeoB GTPase Gate domain-containing protein</fullName>
    </recommendedName>
</protein>
<feature type="domain" description="Nucleoside transporter/FeoB GTPase Gate" evidence="2">
    <location>
        <begin position="16"/>
        <end position="100"/>
    </location>
</feature>
<gene>
    <name evidence="3" type="ORF">NDM98_00665</name>
</gene>
<keyword evidence="1" id="KW-0812">Transmembrane</keyword>
<comment type="caution">
    <text evidence="3">The sequence shown here is derived from an EMBL/GenBank/DDBJ whole genome shotgun (WGS) entry which is preliminary data.</text>
</comment>
<dbReference type="Pfam" id="PF07670">
    <property type="entry name" value="Gate"/>
    <property type="match status" value="2"/>
</dbReference>
<keyword evidence="1" id="KW-0472">Membrane</keyword>
<feature type="transmembrane region" description="Helical" evidence="1">
    <location>
        <begin position="285"/>
        <end position="303"/>
    </location>
</feature>
<proteinExistence type="predicted"/>
<name>A0ABT0XE60_9BACI</name>
<evidence type="ECO:0000313" key="3">
    <source>
        <dbReference type="EMBL" id="MCM2674176.1"/>
    </source>
</evidence>
<dbReference type="RefSeq" id="WP_251603297.1">
    <property type="nucleotide sequence ID" value="NZ_JAMQJY010000001.1"/>
</dbReference>
<reference evidence="3" key="1">
    <citation type="submission" date="2022-06" db="EMBL/GenBank/DDBJ databases">
        <title>Alkalicoccobacillus porphyridii sp. nov., isolated from a marine red alga, Porphyridium purpureum and reclassification of Shouchella plakortidis and Shouchella gibsonii as Alkalicoccobacillus plakortidis comb. nov. and Alkalicoccobacillus gibsonii comb. nov.</title>
        <authorList>
            <person name="Kim K.H."/>
            <person name="Lee J.K."/>
            <person name="Han D.M."/>
            <person name="Baek J.H."/>
            <person name="Jeon C.O."/>
        </authorList>
    </citation>
    <scope>NUCLEOTIDE SEQUENCE</scope>
    <source>
        <strain evidence="3">DSM 19153</strain>
    </source>
</reference>
<feature type="transmembrane region" description="Helical" evidence="1">
    <location>
        <begin position="114"/>
        <end position="136"/>
    </location>
</feature>
<dbReference type="EMBL" id="JAMQJY010000001">
    <property type="protein sequence ID" value="MCM2674176.1"/>
    <property type="molecule type" value="Genomic_DNA"/>
</dbReference>
<feature type="domain" description="Nucleoside transporter/FeoB GTPase Gate" evidence="2">
    <location>
        <begin position="179"/>
        <end position="268"/>
    </location>
</feature>
<evidence type="ECO:0000313" key="4">
    <source>
        <dbReference type="Proteomes" id="UP001203665"/>
    </source>
</evidence>
<feature type="transmembrane region" description="Helical" evidence="1">
    <location>
        <begin position="58"/>
        <end position="80"/>
    </location>
</feature>
<feature type="transmembrane region" description="Helical" evidence="1">
    <location>
        <begin position="21"/>
        <end position="46"/>
    </location>
</feature>